<keyword evidence="5 8" id="KW-1133">Transmembrane helix</keyword>
<dbReference type="Gene3D" id="1.20.120.80">
    <property type="entry name" value="Cytochrome c oxidase, subunit III, four-helix bundle"/>
    <property type="match status" value="1"/>
</dbReference>
<evidence type="ECO:0000256" key="3">
    <source>
        <dbReference type="ARBA" id="ARBA00022475"/>
    </source>
</evidence>
<dbReference type="AlphaFoldDB" id="A0A7I9VK90"/>
<gene>
    <name evidence="10" type="primary">coxP</name>
    <name evidence="10" type="ORF">AMYX_15260</name>
</gene>
<evidence type="ECO:0000256" key="4">
    <source>
        <dbReference type="ARBA" id="ARBA00022692"/>
    </source>
</evidence>
<keyword evidence="11" id="KW-1185">Reference proteome</keyword>
<comment type="subcellular location">
    <subcellularLocation>
        <location evidence="1 7">Cell membrane</location>
        <topology evidence="1 7">Multi-pass membrane protein</topology>
    </subcellularLocation>
</comment>
<dbReference type="SUPFAM" id="SSF81452">
    <property type="entry name" value="Cytochrome c oxidase subunit III-like"/>
    <property type="match status" value="1"/>
</dbReference>
<keyword evidence="3" id="KW-1003">Cell membrane</keyword>
<evidence type="ECO:0000259" key="9">
    <source>
        <dbReference type="PROSITE" id="PS50253"/>
    </source>
</evidence>
<evidence type="ECO:0000256" key="5">
    <source>
        <dbReference type="ARBA" id="ARBA00022989"/>
    </source>
</evidence>
<dbReference type="PANTHER" id="PTHR11403:SF2">
    <property type="entry name" value="CYTOCHROME BO(3) UBIQUINOL OXIDASE SUBUNIT 3"/>
    <property type="match status" value="1"/>
</dbReference>
<dbReference type="InterPro" id="IPR035973">
    <property type="entry name" value="Cyt_c_oxidase_su3-like_sf"/>
</dbReference>
<evidence type="ECO:0000256" key="2">
    <source>
        <dbReference type="ARBA" id="ARBA00010581"/>
    </source>
</evidence>
<keyword evidence="6 8" id="KW-0472">Membrane</keyword>
<dbReference type="GO" id="GO:0019646">
    <property type="term" value="P:aerobic electron transport chain"/>
    <property type="evidence" value="ECO:0007669"/>
    <property type="project" value="InterPro"/>
</dbReference>
<proteinExistence type="inferred from homology"/>
<dbReference type="Proteomes" id="UP000503640">
    <property type="component" value="Unassembled WGS sequence"/>
</dbReference>
<name>A0A7I9VK90_9BACT</name>
<evidence type="ECO:0000256" key="7">
    <source>
        <dbReference type="RuleBase" id="RU003376"/>
    </source>
</evidence>
<evidence type="ECO:0000256" key="6">
    <source>
        <dbReference type="ARBA" id="ARBA00023136"/>
    </source>
</evidence>
<dbReference type="GO" id="GO:0005886">
    <property type="term" value="C:plasma membrane"/>
    <property type="evidence" value="ECO:0007669"/>
    <property type="project" value="UniProtKB-SubCell"/>
</dbReference>
<dbReference type="EMBL" id="BJTG01000003">
    <property type="protein sequence ID" value="GEJ56785.1"/>
    <property type="molecule type" value="Genomic_DNA"/>
</dbReference>
<evidence type="ECO:0000256" key="1">
    <source>
        <dbReference type="ARBA" id="ARBA00004651"/>
    </source>
</evidence>
<reference evidence="11" key="1">
    <citation type="journal article" date="2020" name="Appl. Environ. Microbiol.">
        <title>Diazotrophic Anaeromyxobacter Isolates from Soils.</title>
        <authorList>
            <person name="Masuda Y."/>
            <person name="Yamanaka H."/>
            <person name="Xu Z.X."/>
            <person name="Shiratori Y."/>
            <person name="Aono T."/>
            <person name="Amachi S."/>
            <person name="Senoo K."/>
            <person name="Itoh H."/>
        </authorList>
    </citation>
    <scope>NUCLEOTIDE SEQUENCE [LARGE SCALE GENOMIC DNA]</scope>
    <source>
        <strain evidence="11">R267</strain>
    </source>
</reference>
<dbReference type="RefSeq" id="WP_176064260.1">
    <property type="nucleotide sequence ID" value="NZ_BJTG01000003.1"/>
</dbReference>
<feature type="transmembrane region" description="Helical" evidence="8">
    <location>
        <begin position="146"/>
        <end position="172"/>
    </location>
</feature>
<sequence length="206" mass="22142">MSQGIAHHAPAAAWPPDAQYGAATPGKIGMWIFLVSDAFSFGGLLLAYGILRTSAHAWRAPGEPALGLSFTAGLTILLIATSVTNVFAHAAAVEGRRRAAALLLGVTALGGALFLLGQYQEWFGLWGHGLVREGLVFGHSARASTFYIITGYHGLHVLVGVVYMLAVLGRYVRGEAGAHDVEILGLYWCFVDFVWVFVFSFLYLFP</sequence>
<keyword evidence="4 7" id="KW-0812">Transmembrane</keyword>
<dbReference type="PANTHER" id="PTHR11403">
    <property type="entry name" value="CYTOCHROME C OXIDASE SUBUNIT III"/>
    <property type="match status" value="1"/>
</dbReference>
<protein>
    <submittedName>
        <fullName evidence="10">Bb3-type cytochrome oxidase subunit IV</fullName>
    </submittedName>
</protein>
<dbReference type="PROSITE" id="PS50253">
    <property type="entry name" value="COX3"/>
    <property type="match status" value="1"/>
</dbReference>
<feature type="transmembrane region" description="Helical" evidence="8">
    <location>
        <begin position="28"/>
        <end position="51"/>
    </location>
</feature>
<feature type="transmembrane region" description="Helical" evidence="8">
    <location>
        <begin position="100"/>
        <end position="119"/>
    </location>
</feature>
<dbReference type="Pfam" id="PF00510">
    <property type="entry name" value="COX3"/>
    <property type="match status" value="1"/>
</dbReference>
<accession>A0A7I9VK90</accession>
<comment type="similarity">
    <text evidence="2 7">Belongs to the cytochrome c oxidase subunit 3 family.</text>
</comment>
<dbReference type="GO" id="GO:0004129">
    <property type="term" value="F:cytochrome-c oxidase activity"/>
    <property type="evidence" value="ECO:0007669"/>
    <property type="project" value="InterPro"/>
</dbReference>
<dbReference type="InterPro" id="IPR000298">
    <property type="entry name" value="Cyt_c_oxidase-like_su3"/>
</dbReference>
<dbReference type="InterPro" id="IPR013833">
    <property type="entry name" value="Cyt_c_oxidase_su3_a-hlx"/>
</dbReference>
<comment type="caution">
    <text evidence="10">The sequence shown here is derived from an EMBL/GenBank/DDBJ whole genome shotgun (WGS) entry which is preliminary data.</text>
</comment>
<feature type="transmembrane region" description="Helical" evidence="8">
    <location>
        <begin position="184"/>
        <end position="205"/>
    </location>
</feature>
<organism evidence="10 11">
    <name type="scientific">Anaeromyxobacter diazotrophicus</name>
    <dbReference type="NCBI Taxonomy" id="2590199"/>
    <lineage>
        <taxon>Bacteria</taxon>
        <taxon>Pseudomonadati</taxon>
        <taxon>Myxococcota</taxon>
        <taxon>Myxococcia</taxon>
        <taxon>Myxococcales</taxon>
        <taxon>Cystobacterineae</taxon>
        <taxon>Anaeromyxobacteraceae</taxon>
        <taxon>Anaeromyxobacter</taxon>
    </lineage>
</organism>
<feature type="domain" description="Heme-copper oxidase subunit III family profile" evidence="9">
    <location>
        <begin position="27"/>
        <end position="206"/>
    </location>
</feature>
<evidence type="ECO:0000313" key="11">
    <source>
        <dbReference type="Proteomes" id="UP000503640"/>
    </source>
</evidence>
<feature type="transmembrane region" description="Helical" evidence="8">
    <location>
        <begin position="66"/>
        <end position="88"/>
    </location>
</feature>
<dbReference type="InterPro" id="IPR024791">
    <property type="entry name" value="Cyt_c/ubiquinol_Oxase_su3"/>
</dbReference>
<evidence type="ECO:0000256" key="8">
    <source>
        <dbReference type="SAM" id="Phobius"/>
    </source>
</evidence>
<evidence type="ECO:0000313" key="10">
    <source>
        <dbReference type="EMBL" id="GEJ56785.1"/>
    </source>
</evidence>